<dbReference type="Pfam" id="PF13480">
    <property type="entry name" value="Acetyltransf_6"/>
    <property type="match status" value="1"/>
</dbReference>
<protein>
    <submittedName>
        <fullName evidence="2">GNAT family N-acetyltransferase</fullName>
    </submittedName>
</protein>
<accession>A0A419RS51</accession>
<keyword evidence="2" id="KW-0808">Transferase</keyword>
<dbReference type="InterPro" id="IPR016181">
    <property type="entry name" value="Acyl_CoA_acyltransferase"/>
</dbReference>
<evidence type="ECO:0000313" key="2">
    <source>
        <dbReference type="EMBL" id="RJY08610.1"/>
    </source>
</evidence>
<name>A0A419RS51_9SPHN</name>
<reference evidence="2 3" key="1">
    <citation type="journal article" date="2017" name="Int. J. Syst. Evol. Microbiol.">
        <title>Erythrobacter aquimixticola sp. nov., isolated from the junction between the ocean and a freshwater spring.</title>
        <authorList>
            <person name="Park S."/>
            <person name="Jung Y.T."/>
            <person name="Choi S.J."/>
            <person name="Yoon J.H."/>
        </authorList>
    </citation>
    <scope>NUCLEOTIDE SEQUENCE [LARGE SCALE GENOMIC DNA]</scope>
    <source>
        <strain evidence="2 3">JSSK-14</strain>
    </source>
</reference>
<dbReference type="SUPFAM" id="SSF55729">
    <property type="entry name" value="Acyl-CoA N-acyltransferases (Nat)"/>
    <property type="match status" value="1"/>
</dbReference>
<dbReference type="Gene3D" id="3.40.630.30">
    <property type="match status" value="1"/>
</dbReference>
<proteinExistence type="predicted"/>
<evidence type="ECO:0000259" key="1">
    <source>
        <dbReference type="Pfam" id="PF13480"/>
    </source>
</evidence>
<evidence type="ECO:0000313" key="3">
    <source>
        <dbReference type="Proteomes" id="UP000285232"/>
    </source>
</evidence>
<gene>
    <name evidence="2" type="ORF">D6201_03855</name>
</gene>
<dbReference type="EMBL" id="RAHX01000001">
    <property type="protein sequence ID" value="RJY08610.1"/>
    <property type="molecule type" value="Genomic_DNA"/>
</dbReference>
<keyword evidence="3" id="KW-1185">Reference proteome</keyword>
<dbReference type="GO" id="GO:0016740">
    <property type="term" value="F:transferase activity"/>
    <property type="evidence" value="ECO:0007669"/>
    <property type="project" value="UniProtKB-KW"/>
</dbReference>
<dbReference type="OrthoDB" id="8334427at2"/>
<dbReference type="AlphaFoldDB" id="A0A419RS51"/>
<dbReference type="RefSeq" id="WP_120047623.1">
    <property type="nucleotide sequence ID" value="NZ_RAHX01000001.1"/>
</dbReference>
<sequence length="329" mass="37027">MTAVSYHDTIKDLQDLAWRDGGPFARPAWFVMLEEMVGAPLFAVAKDGDEAICLPLMRGEAGWEALTNWYAFTWQPLRTHNAHDQLLTALAEEMPTKTDRIVLDKLTREDAAHLKRAFRGTGWSSFAEVADTNHILQVQGRPFAAYLAERPGALRTALSRKTKKLDTVMTNEFSNADWSIFEDVYADSWKPAEGNADLLRRFARQESAAGRLRFAIARHDGAPVAAQFWTVDNGTAFIHKLAHRRGAQALSPGTILTAALMEHIIDTDGVATVDFGTGDEPYKRDWMEQVRLRYRLTCLRRDKPRNWPLLLKSRVKAMRGKLVSFADAG</sequence>
<dbReference type="Proteomes" id="UP000285232">
    <property type="component" value="Unassembled WGS sequence"/>
</dbReference>
<comment type="caution">
    <text evidence="2">The sequence shown here is derived from an EMBL/GenBank/DDBJ whole genome shotgun (WGS) entry which is preliminary data.</text>
</comment>
<dbReference type="InterPro" id="IPR038740">
    <property type="entry name" value="BioF2-like_GNAT_dom"/>
</dbReference>
<organism evidence="2 3">
    <name type="scientific">Aurantiacibacter aquimixticola</name>
    <dbReference type="NCBI Taxonomy" id="1958945"/>
    <lineage>
        <taxon>Bacteria</taxon>
        <taxon>Pseudomonadati</taxon>
        <taxon>Pseudomonadota</taxon>
        <taxon>Alphaproteobacteria</taxon>
        <taxon>Sphingomonadales</taxon>
        <taxon>Erythrobacteraceae</taxon>
        <taxon>Aurantiacibacter</taxon>
    </lineage>
</organism>
<feature type="domain" description="BioF2-like acetyltransferase" evidence="1">
    <location>
        <begin position="155"/>
        <end position="284"/>
    </location>
</feature>